<dbReference type="InterPro" id="IPR046960">
    <property type="entry name" value="PPR_At4g14850-like_plant"/>
</dbReference>
<dbReference type="EMBL" id="CAKOAT010119598">
    <property type="protein sequence ID" value="CAH8332496.1"/>
    <property type="molecule type" value="Genomic_DNA"/>
</dbReference>
<feature type="repeat" description="PPR" evidence="2">
    <location>
        <begin position="671"/>
        <end position="706"/>
    </location>
</feature>
<evidence type="ECO:0000313" key="3">
    <source>
        <dbReference type="EMBL" id="CAH8332496.1"/>
    </source>
</evidence>
<feature type="repeat" description="PPR" evidence="2">
    <location>
        <begin position="636"/>
        <end position="670"/>
    </location>
</feature>
<dbReference type="FunFam" id="1.25.40.10:FF:000343">
    <property type="entry name" value="Pentatricopeptide repeat-containing protein At3g58590"/>
    <property type="match status" value="1"/>
</dbReference>
<sequence>MRFKLHDVHIRRTLSSLAESYTSPASLSSRIRALVHKTEYLQALHLYTNHDNSSPLCTSVFTYPSLLKACSSLQNLSYGKILHASIIVLGLRHDPFIATSLVNFYVKCGSLDSAVQVFDGMSQCGDVTVWNSLIDGYFKFGRFKDGFDLFRRMVALGVRADGFSLSIVVGVLCKGGDFRWREGKQVHGYMVRNSLGDDSFLKTALIDMYFKFGLGVDAWRVFLEVEDKSNVVLWNVMIVGFGDSGSSEFSLELYVLAKSNSVKLVSTSFTGVLGACGRSGSFSFGRQIHCDVVKMGLDNDPYVCTSLLLMYSKCGMVGEAETVFSCVIDKRLEIWNAMVAAYAENGYGHSALELFSLMREDRVLPDSFTLSNVIACCSMLGLYNYGKSVHAELFRRPIQSTPAIDSALLTLYSKSGCDTDAYLVFKSMEEKDVIAWGSLISGLCKNGKFEEALRVFGSMKDDNDRLKPDSDIMTSVINACAGSEALSLGLQVHGGMIKTGLVLNVFVGSSLIDLYSKCGLPEMALNFFTSMRTDNIVAWNSMISCYSRNSLPELSIELFSLMLNHGVFPDSVSITSVLVAISSTAGLLKGKSLHGYTLRLNIPSDTHLKNALIDMYVKCGLSKYAENIFTKMEYKSLVTWNLMIYGYGSHGNCHRALSLFDEMKKAGESPDDVTFLSLISACSHSGFVQEGKNIFEIMKQEYGIEPKIEHYANMVDLLGRAGHLEEAYSFIKAMPIEPDSSTWLCLLSASRTHHNKELGILSAENLLRMEPERGSNYVQLINLYMKAGLKKEAAKLLREMKEKGLQKNPGCSWIEVSNLNHVFFSGGSSSPMASEMIFNVLNSVNSNMTDEDEFGLNKIM</sequence>
<dbReference type="NCBIfam" id="TIGR00756">
    <property type="entry name" value="PPR"/>
    <property type="match status" value="5"/>
</dbReference>
<comment type="caution">
    <text evidence="3">The sequence shown here is derived from an EMBL/GenBank/DDBJ whole genome shotgun (WGS) entry which is preliminary data.</text>
</comment>
<proteinExistence type="predicted"/>
<dbReference type="PANTHER" id="PTHR47926">
    <property type="entry name" value="PENTATRICOPEPTIDE REPEAT-CONTAINING PROTEIN"/>
    <property type="match status" value="1"/>
</dbReference>
<name>A0ABC8JL62_ERUVS</name>
<evidence type="ECO:0000256" key="2">
    <source>
        <dbReference type="PROSITE-ProRule" id="PRU00708"/>
    </source>
</evidence>
<dbReference type="FunFam" id="1.25.40.10:FF:000285">
    <property type="entry name" value="Pentatricopeptide repeat-containing protein, chloroplastic"/>
    <property type="match status" value="1"/>
</dbReference>
<protein>
    <recommendedName>
        <fullName evidence="5">Pentatricopeptide repeat-containing protein</fullName>
    </recommendedName>
</protein>
<dbReference type="InterPro" id="IPR046848">
    <property type="entry name" value="E_motif"/>
</dbReference>
<dbReference type="FunFam" id="1.25.40.10:FF:000090">
    <property type="entry name" value="Pentatricopeptide repeat-containing protein, chloroplastic"/>
    <property type="match status" value="1"/>
</dbReference>
<evidence type="ECO:0000256" key="1">
    <source>
        <dbReference type="ARBA" id="ARBA00022737"/>
    </source>
</evidence>
<dbReference type="Proteomes" id="UP001642260">
    <property type="component" value="Unassembled WGS sequence"/>
</dbReference>
<dbReference type="Pfam" id="PF01535">
    <property type="entry name" value="PPR"/>
    <property type="match status" value="5"/>
</dbReference>
<feature type="repeat" description="PPR" evidence="2">
    <location>
        <begin position="535"/>
        <end position="569"/>
    </location>
</feature>
<feature type="repeat" description="PPR" evidence="2">
    <location>
        <begin position="773"/>
        <end position="807"/>
    </location>
</feature>
<reference evidence="3 4" key="1">
    <citation type="submission" date="2022-03" db="EMBL/GenBank/DDBJ databases">
        <authorList>
            <person name="Macdonald S."/>
            <person name="Ahmed S."/>
            <person name="Newling K."/>
        </authorList>
    </citation>
    <scope>NUCLEOTIDE SEQUENCE [LARGE SCALE GENOMIC DNA]</scope>
</reference>
<feature type="repeat" description="PPR" evidence="2">
    <location>
        <begin position="331"/>
        <end position="365"/>
    </location>
</feature>
<dbReference type="GO" id="GO:0016070">
    <property type="term" value="P:RNA metabolic process"/>
    <property type="evidence" value="ECO:0007669"/>
    <property type="project" value="UniProtKB-ARBA"/>
</dbReference>
<dbReference type="Gene3D" id="1.25.40.10">
    <property type="entry name" value="Tetratricopeptide repeat domain"/>
    <property type="match status" value="7"/>
</dbReference>
<evidence type="ECO:0000313" key="4">
    <source>
        <dbReference type="Proteomes" id="UP001642260"/>
    </source>
</evidence>
<evidence type="ECO:0008006" key="5">
    <source>
        <dbReference type="Google" id="ProtNLM"/>
    </source>
</evidence>
<organism evidence="3 4">
    <name type="scientific">Eruca vesicaria subsp. sativa</name>
    <name type="common">Garden rocket</name>
    <name type="synonym">Eruca sativa</name>
    <dbReference type="NCBI Taxonomy" id="29727"/>
    <lineage>
        <taxon>Eukaryota</taxon>
        <taxon>Viridiplantae</taxon>
        <taxon>Streptophyta</taxon>
        <taxon>Embryophyta</taxon>
        <taxon>Tracheophyta</taxon>
        <taxon>Spermatophyta</taxon>
        <taxon>Magnoliopsida</taxon>
        <taxon>eudicotyledons</taxon>
        <taxon>Gunneridae</taxon>
        <taxon>Pentapetalae</taxon>
        <taxon>rosids</taxon>
        <taxon>malvids</taxon>
        <taxon>Brassicales</taxon>
        <taxon>Brassicaceae</taxon>
        <taxon>Brassiceae</taxon>
        <taxon>Eruca</taxon>
    </lineage>
</organism>
<dbReference type="PROSITE" id="PS51375">
    <property type="entry name" value="PPR"/>
    <property type="match status" value="7"/>
</dbReference>
<dbReference type="Pfam" id="PF13041">
    <property type="entry name" value="PPR_2"/>
    <property type="match status" value="5"/>
</dbReference>
<dbReference type="PANTHER" id="PTHR47926:SF452">
    <property type="entry name" value="PENTATRICOPEPTIDE REPEAT-CONTAINING PROTEIN"/>
    <property type="match status" value="1"/>
</dbReference>
<feature type="repeat" description="PPR" evidence="2">
    <location>
        <begin position="432"/>
        <end position="466"/>
    </location>
</feature>
<dbReference type="InterPro" id="IPR011990">
    <property type="entry name" value="TPR-like_helical_dom_sf"/>
</dbReference>
<dbReference type="Pfam" id="PF20431">
    <property type="entry name" value="E_motif"/>
    <property type="match status" value="1"/>
</dbReference>
<keyword evidence="4" id="KW-1185">Reference proteome</keyword>
<dbReference type="FunFam" id="1.25.40.10:FF:000682">
    <property type="entry name" value="Pentatricopeptide repeat-containing protein At3g16610"/>
    <property type="match status" value="1"/>
</dbReference>
<dbReference type="InterPro" id="IPR002885">
    <property type="entry name" value="PPR_rpt"/>
</dbReference>
<gene>
    <name evidence="3" type="ORF">ERUC_LOCUS12632</name>
</gene>
<dbReference type="AlphaFoldDB" id="A0ABC8JL62"/>
<keyword evidence="1" id="KW-0677">Repeat</keyword>
<feature type="repeat" description="PPR" evidence="2">
    <location>
        <begin position="126"/>
        <end position="160"/>
    </location>
</feature>
<accession>A0ABC8JL62</accession>